<dbReference type="SUPFAM" id="SSF56954">
    <property type="entry name" value="Outer membrane efflux proteins (OEP)"/>
    <property type="match status" value="1"/>
</dbReference>
<dbReference type="RefSeq" id="WP_207163015.1">
    <property type="nucleotide sequence ID" value="NZ_CP071382.1"/>
</dbReference>
<evidence type="ECO:0000256" key="6">
    <source>
        <dbReference type="ARBA" id="ARBA00023136"/>
    </source>
</evidence>
<evidence type="ECO:0000256" key="8">
    <source>
        <dbReference type="SAM" id="MobiDB-lite"/>
    </source>
</evidence>
<comment type="similarity">
    <text evidence="2">Belongs to the outer membrane factor (OMF) (TC 1.B.17) family.</text>
</comment>
<evidence type="ECO:0000256" key="1">
    <source>
        <dbReference type="ARBA" id="ARBA00004442"/>
    </source>
</evidence>
<dbReference type="Pfam" id="PF02321">
    <property type="entry name" value="OEP"/>
    <property type="match status" value="2"/>
</dbReference>
<evidence type="ECO:0000256" key="2">
    <source>
        <dbReference type="ARBA" id="ARBA00007613"/>
    </source>
</evidence>
<feature type="signal peptide" evidence="9">
    <location>
        <begin position="1"/>
        <end position="20"/>
    </location>
</feature>
<keyword evidence="9" id="KW-0732">Signal</keyword>
<keyword evidence="5" id="KW-0812">Transmembrane</keyword>
<dbReference type="PANTHER" id="PTHR30026:SF20">
    <property type="entry name" value="OUTER MEMBRANE PROTEIN TOLC"/>
    <property type="match status" value="1"/>
</dbReference>
<evidence type="ECO:0000313" key="11">
    <source>
        <dbReference type="Proteomes" id="UP000663651"/>
    </source>
</evidence>
<dbReference type="InterPro" id="IPR051906">
    <property type="entry name" value="TolC-like"/>
</dbReference>
<name>A0ABX7Q2F6_9BACT</name>
<dbReference type="Proteomes" id="UP000663651">
    <property type="component" value="Chromosome"/>
</dbReference>
<evidence type="ECO:0000313" key="10">
    <source>
        <dbReference type="EMBL" id="QSV45210.1"/>
    </source>
</evidence>
<evidence type="ECO:0000256" key="4">
    <source>
        <dbReference type="ARBA" id="ARBA00022452"/>
    </source>
</evidence>
<dbReference type="Gene3D" id="1.20.1600.10">
    <property type="entry name" value="Outer membrane efflux proteins (OEP)"/>
    <property type="match status" value="1"/>
</dbReference>
<gene>
    <name evidence="10" type="ORF">JZM60_13865</name>
</gene>
<dbReference type="InterPro" id="IPR003423">
    <property type="entry name" value="OMP_efflux"/>
</dbReference>
<keyword evidence="6" id="KW-0472">Membrane</keyword>
<feature type="region of interest" description="Disordered" evidence="8">
    <location>
        <begin position="471"/>
        <end position="491"/>
    </location>
</feature>
<keyword evidence="11" id="KW-1185">Reference proteome</keyword>
<evidence type="ECO:0000256" key="5">
    <source>
        <dbReference type="ARBA" id="ARBA00022692"/>
    </source>
</evidence>
<keyword evidence="7" id="KW-0998">Cell outer membrane</keyword>
<organism evidence="10 11">
    <name type="scientific">Geobacter benzoatilyticus</name>
    <dbReference type="NCBI Taxonomy" id="2815309"/>
    <lineage>
        <taxon>Bacteria</taxon>
        <taxon>Pseudomonadati</taxon>
        <taxon>Thermodesulfobacteriota</taxon>
        <taxon>Desulfuromonadia</taxon>
        <taxon>Geobacterales</taxon>
        <taxon>Geobacteraceae</taxon>
        <taxon>Geobacter</taxon>
    </lineage>
</organism>
<reference evidence="10 11" key="1">
    <citation type="submission" date="2021-03" db="EMBL/GenBank/DDBJ databases">
        <title>Geobacter metallireducens gen. nov. sp. nov., a microorganism capable of coupling the complete oxidation of organic compounds to the reduction of iron and other metals.</title>
        <authorList>
            <person name="Li Y."/>
        </authorList>
    </citation>
    <scope>NUCLEOTIDE SEQUENCE [LARGE SCALE GENOMIC DNA]</scope>
    <source>
        <strain evidence="10 11">Jerry-YX</strain>
    </source>
</reference>
<keyword evidence="3" id="KW-0813">Transport</keyword>
<dbReference type="PANTHER" id="PTHR30026">
    <property type="entry name" value="OUTER MEMBRANE PROTEIN TOLC"/>
    <property type="match status" value="1"/>
</dbReference>
<feature type="chain" id="PRO_5047467105" evidence="9">
    <location>
        <begin position="21"/>
        <end position="503"/>
    </location>
</feature>
<sequence length="503" mass="55857">MKTIFLASALILATVCDASAVSLSLDECIARALKENRSLKSAEMESAATAESVPAARAALLPSVRMRAFYTLVDRPGRLIIDKNTFGANLPSEDVDITTNDQDFYSLGLSVDQPIFTGGRLIHGFRKAKAESAEAALQEESKREKLIFKVKQGFYDALNARLQREIAEKAAEAKKERLRVLTELNLEGYVPREDVLRQDADVAFAELEITRGVNREQLALSDLKRLINYTDQDDLQLHGMPGAVALVVSLEEVKSHAVANAKDLKVAGTRIKGAEEDISIARSSYYPQVSVQGSYMRQRETNITRDDMWLFTANLDWPIFEWGKTAAEVRQKAARKQKLQYDHEESVLSTSLEVERAWRRVRELEQGLGAHEKRVRSVEYIAGQMAERHAEGTVKLAEVIEAESHLLREFNEYLAVANDLNSAVASLELAGSGALPEWFETKSLYIPAVASRSSQLRTLVLAMGKPAMKSSTSFLTHSPDDPAPSALPWQGGEDEDVLEKLLH</sequence>
<keyword evidence="4" id="KW-1134">Transmembrane beta strand</keyword>
<protein>
    <submittedName>
        <fullName evidence="10">TolC family protein</fullName>
    </submittedName>
</protein>
<evidence type="ECO:0000256" key="7">
    <source>
        <dbReference type="ARBA" id="ARBA00023237"/>
    </source>
</evidence>
<comment type="subcellular location">
    <subcellularLocation>
        <location evidence="1">Cell outer membrane</location>
    </subcellularLocation>
</comment>
<dbReference type="EMBL" id="CP071382">
    <property type="protein sequence ID" value="QSV45210.1"/>
    <property type="molecule type" value="Genomic_DNA"/>
</dbReference>
<evidence type="ECO:0000256" key="3">
    <source>
        <dbReference type="ARBA" id="ARBA00022448"/>
    </source>
</evidence>
<evidence type="ECO:0000256" key="9">
    <source>
        <dbReference type="SAM" id="SignalP"/>
    </source>
</evidence>
<accession>A0ABX7Q2F6</accession>
<proteinExistence type="inferred from homology"/>